<accession>A0A7X0HB49</accession>
<organism evidence="1 2">
    <name type="scientific">Streptomyces candidus</name>
    <dbReference type="NCBI Taxonomy" id="67283"/>
    <lineage>
        <taxon>Bacteria</taxon>
        <taxon>Bacillati</taxon>
        <taxon>Actinomycetota</taxon>
        <taxon>Actinomycetes</taxon>
        <taxon>Kitasatosporales</taxon>
        <taxon>Streptomycetaceae</taxon>
        <taxon>Streptomyces</taxon>
    </lineage>
</organism>
<dbReference type="Proteomes" id="UP000540423">
    <property type="component" value="Unassembled WGS sequence"/>
</dbReference>
<dbReference type="AlphaFoldDB" id="A0A7X0HB49"/>
<keyword evidence="2" id="KW-1185">Reference proteome</keyword>
<dbReference type="RefSeq" id="WP_185027047.1">
    <property type="nucleotide sequence ID" value="NZ_BNBN01000002.1"/>
</dbReference>
<evidence type="ECO:0000313" key="1">
    <source>
        <dbReference type="EMBL" id="MBB6434421.1"/>
    </source>
</evidence>
<sequence length="54" mass="5944">MGRSLRLGFGSGLRIAQSRFESRAQEFDREGIVRVDFVDQGALFAETPSARAAL</sequence>
<protein>
    <submittedName>
        <fullName evidence="1">Uncharacterized protein</fullName>
    </submittedName>
</protein>
<gene>
    <name evidence="1" type="ORF">HNQ79_000869</name>
</gene>
<reference evidence="1 2" key="1">
    <citation type="submission" date="2020-08" db="EMBL/GenBank/DDBJ databases">
        <title>Genomic Encyclopedia of Type Strains, Phase IV (KMG-IV): sequencing the most valuable type-strain genomes for metagenomic binning, comparative biology and taxonomic classification.</title>
        <authorList>
            <person name="Goeker M."/>
        </authorList>
    </citation>
    <scope>NUCLEOTIDE SEQUENCE [LARGE SCALE GENOMIC DNA]</scope>
    <source>
        <strain evidence="1 2">DSM 40141</strain>
    </source>
</reference>
<proteinExistence type="predicted"/>
<comment type="caution">
    <text evidence="1">The sequence shown here is derived from an EMBL/GenBank/DDBJ whole genome shotgun (WGS) entry which is preliminary data.</text>
</comment>
<name>A0A7X0HB49_9ACTN</name>
<dbReference type="EMBL" id="JACHEM010000002">
    <property type="protein sequence ID" value="MBB6434421.1"/>
    <property type="molecule type" value="Genomic_DNA"/>
</dbReference>
<evidence type="ECO:0000313" key="2">
    <source>
        <dbReference type="Proteomes" id="UP000540423"/>
    </source>
</evidence>